<sequence>MLTKELKKGLIQDFVDALEKANLILFIDFTGMNVPLSHQFRMELYNNFGEDVIYKVYRNSLLKTAIKLSKKSEDEFEPFLTGPTAVLSAKNVDPIEVLKFVKKFSDSQKGLPFIKGGILEGQIIDSEKANEYAKLPSKQELYAMLVRSVNYPIFGLVNALAGNIRNLIYVLNAIKDNK</sequence>
<dbReference type="GO" id="GO:0005840">
    <property type="term" value="C:ribosome"/>
    <property type="evidence" value="ECO:0007669"/>
    <property type="project" value="UniProtKB-KW"/>
</dbReference>
<evidence type="ECO:0000256" key="4">
    <source>
        <dbReference type="ARBA" id="ARBA00035202"/>
    </source>
</evidence>
<dbReference type="Gene3D" id="3.30.70.1730">
    <property type="match status" value="1"/>
</dbReference>
<keyword evidence="7" id="KW-1185">Reference proteome</keyword>
<dbReference type="PANTHER" id="PTHR11560">
    <property type="entry name" value="39S RIBOSOMAL PROTEIN L10, MITOCHONDRIAL"/>
    <property type="match status" value="1"/>
</dbReference>
<dbReference type="GO" id="GO:1990904">
    <property type="term" value="C:ribonucleoprotein complex"/>
    <property type="evidence" value="ECO:0007669"/>
    <property type="project" value="UniProtKB-KW"/>
</dbReference>
<dbReference type="SUPFAM" id="SSF160369">
    <property type="entry name" value="Ribosomal protein L10-like"/>
    <property type="match status" value="1"/>
</dbReference>
<dbReference type="STRING" id="1006576.DTL3_0356"/>
<keyword evidence="2 5" id="KW-0689">Ribosomal protein</keyword>
<dbReference type="Gene3D" id="6.10.250.290">
    <property type="match status" value="1"/>
</dbReference>
<evidence type="ECO:0000256" key="1">
    <source>
        <dbReference type="ARBA" id="ARBA00008889"/>
    </source>
</evidence>
<evidence type="ECO:0000313" key="7">
    <source>
        <dbReference type="Proteomes" id="UP000032809"/>
    </source>
</evidence>
<protein>
    <recommendedName>
        <fullName evidence="4 5">Large ribosomal subunit protein uL10</fullName>
    </recommendedName>
</protein>
<evidence type="ECO:0000256" key="5">
    <source>
        <dbReference type="HAMAP-Rule" id="MF_00362"/>
    </source>
</evidence>
<dbReference type="AlphaFoldDB" id="A0A0C7P0B2"/>
<gene>
    <name evidence="5 6" type="primary">rplJ</name>
    <name evidence="6" type="ORF">DTL3_0356</name>
</gene>
<evidence type="ECO:0000313" key="6">
    <source>
        <dbReference type="EMBL" id="CEP77685.1"/>
    </source>
</evidence>
<organism evidence="6 7">
    <name type="scientific">Defluviitoga tunisiensis</name>
    <dbReference type="NCBI Taxonomy" id="1006576"/>
    <lineage>
        <taxon>Bacteria</taxon>
        <taxon>Thermotogati</taxon>
        <taxon>Thermotogota</taxon>
        <taxon>Thermotogae</taxon>
        <taxon>Petrotogales</taxon>
        <taxon>Petrotogaceae</taxon>
        <taxon>Defluviitoga</taxon>
    </lineage>
</organism>
<dbReference type="EMBL" id="LN824141">
    <property type="protein sequence ID" value="CEP77685.1"/>
    <property type="molecule type" value="Genomic_DNA"/>
</dbReference>
<dbReference type="InterPro" id="IPR001790">
    <property type="entry name" value="Ribosomal_uL10"/>
</dbReference>
<dbReference type="GO" id="GO:0070180">
    <property type="term" value="F:large ribosomal subunit rRNA binding"/>
    <property type="evidence" value="ECO:0007669"/>
    <property type="project" value="UniProtKB-UniRule"/>
</dbReference>
<dbReference type="InterPro" id="IPR043141">
    <property type="entry name" value="Ribosomal_uL10-like_sf"/>
</dbReference>
<keyword evidence="5" id="KW-0699">rRNA-binding</keyword>
<dbReference type="HAMAP" id="MF_00362">
    <property type="entry name" value="Ribosomal_uL10"/>
    <property type="match status" value="1"/>
</dbReference>
<dbReference type="CDD" id="cd05797">
    <property type="entry name" value="Ribosomal_L10"/>
    <property type="match status" value="1"/>
</dbReference>
<evidence type="ECO:0000256" key="3">
    <source>
        <dbReference type="ARBA" id="ARBA00023274"/>
    </source>
</evidence>
<accession>A0A0C7P0B2</accession>
<evidence type="ECO:0000256" key="2">
    <source>
        <dbReference type="ARBA" id="ARBA00022980"/>
    </source>
</evidence>
<dbReference type="InterPro" id="IPR022973">
    <property type="entry name" value="Ribosomal_uL10_bac"/>
</dbReference>
<proteinExistence type="inferred from homology"/>
<dbReference type="GO" id="GO:0006412">
    <property type="term" value="P:translation"/>
    <property type="evidence" value="ECO:0007669"/>
    <property type="project" value="UniProtKB-UniRule"/>
</dbReference>
<name>A0A0C7P0B2_DEFTU</name>
<comment type="subunit">
    <text evidence="5">Part of the ribosomal stalk of the 50S ribosomal subunit. The N-terminus interacts with L11 and the large rRNA to form the base of the stalk. The C-terminus forms an elongated spine to which L12 dimers bind in a sequential fashion forming a multimeric L10(L12)X complex.</text>
</comment>
<dbReference type="KEGG" id="dtn:DTL3_0356"/>
<dbReference type="Pfam" id="PF00466">
    <property type="entry name" value="Ribosomal_L10"/>
    <property type="match status" value="1"/>
</dbReference>
<dbReference type="Proteomes" id="UP000032809">
    <property type="component" value="Chromosome I"/>
</dbReference>
<dbReference type="InterPro" id="IPR047865">
    <property type="entry name" value="Ribosomal_uL10_bac_type"/>
</dbReference>
<reference evidence="7" key="1">
    <citation type="submission" date="2014-11" db="EMBL/GenBank/DDBJ databases">
        <authorList>
            <person name="Wibberg D."/>
        </authorList>
    </citation>
    <scope>NUCLEOTIDE SEQUENCE [LARGE SCALE GENOMIC DNA]</scope>
    <source>
        <strain evidence="7">L3</strain>
    </source>
</reference>
<comment type="similarity">
    <text evidence="1 5">Belongs to the universal ribosomal protein uL10 family.</text>
</comment>
<dbReference type="HOGENOM" id="CLU_092227_1_2_0"/>
<dbReference type="NCBIfam" id="NF000955">
    <property type="entry name" value="PRK00099.1-1"/>
    <property type="match status" value="1"/>
</dbReference>
<comment type="function">
    <text evidence="5">Forms part of the ribosomal stalk, playing a central role in the interaction of the ribosome with GTP-bound translation factors.</text>
</comment>
<dbReference type="OrthoDB" id="9808307at2"/>
<keyword evidence="5" id="KW-0694">RNA-binding</keyword>
<keyword evidence="3 5" id="KW-0687">Ribonucleoprotein</keyword>